<dbReference type="GO" id="GO:0001228">
    <property type="term" value="F:DNA-binding transcription activator activity, RNA polymerase II-specific"/>
    <property type="evidence" value="ECO:0007669"/>
    <property type="project" value="TreeGrafter"/>
</dbReference>
<organism evidence="4 5">
    <name type="scientific">Rhynchosporium graminicola</name>
    <dbReference type="NCBI Taxonomy" id="2792576"/>
    <lineage>
        <taxon>Eukaryota</taxon>
        <taxon>Fungi</taxon>
        <taxon>Dikarya</taxon>
        <taxon>Ascomycota</taxon>
        <taxon>Pezizomycotina</taxon>
        <taxon>Leotiomycetes</taxon>
        <taxon>Helotiales</taxon>
        <taxon>Ploettnerulaceae</taxon>
        <taxon>Rhynchosporium</taxon>
    </lineage>
</organism>
<comment type="caution">
    <text evidence="4">The sequence shown here is derived from an EMBL/GenBank/DDBJ whole genome shotgun (WGS) entry which is preliminary data.</text>
</comment>
<proteinExistence type="predicted"/>
<dbReference type="CDD" id="cd00067">
    <property type="entry name" value="GAL4"/>
    <property type="match status" value="1"/>
</dbReference>
<reference evidence="5" key="1">
    <citation type="submission" date="2016-03" db="EMBL/GenBank/DDBJ databases">
        <authorList>
            <person name="Ploux O."/>
        </authorList>
    </citation>
    <scope>NUCLEOTIDE SEQUENCE [LARGE SCALE GENOMIC DNA]</scope>
    <source>
        <strain evidence="5">UK7</strain>
    </source>
</reference>
<name>A0A1E1K736_9HELO</name>
<gene>
    <name evidence="4" type="ORF">RCO7_08057</name>
</gene>
<keyword evidence="5" id="KW-1185">Reference proteome</keyword>
<evidence type="ECO:0000313" key="4">
    <source>
        <dbReference type="EMBL" id="CZS93888.1"/>
    </source>
</evidence>
<feature type="region of interest" description="Disordered" evidence="2">
    <location>
        <begin position="1"/>
        <end position="41"/>
    </location>
</feature>
<dbReference type="InterPro" id="IPR053157">
    <property type="entry name" value="Sterol_Uptake_Regulator"/>
</dbReference>
<dbReference type="InterPro" id="IPR001138">
    <property type="entry name" value="Zn2Cys6_DnaBD"/>
</dbReference>
<sequence length="429" mass="48210">MDTGNFSVFTVGEKPITPNFDDSGNPVRKRQQHRKSRNGCGNCKHRRVKCDESLPSCQNCTRRNLKCNPALVLNRTGNSEKPLAAQPEPPKQHVPVKSPEPLPSLSTVLQQSLAIDFESDENWSSDDKSLFRHFRDFTSHTLAMHTDLWCTFMLSSALNNDYLKSAVLLLSSAHINSSLPEHHPTRRPVSGYFADAIFGLRKALSDKITAQSFDSIVGCSFLLLHYSWAADNPEPDIFHHFREVVGIINGIKNCVVEGQDLLQESALYEVFRHRPGVKLEKFIEDSPRKLKKTSVLFDHSVLCGLGTKNVTGASSDNMHAIQKLTIVLQAIELSQSDIKNSGVFHDVVRYLFTWPLQCTPGFMEQIENQESVSMLALLYYYAAASNVGSRRVWWMQDRARTIYSTLRARLEGRCGECTDPAIALAEGRL</sequence>
<dbReference type="Pfam" id="PF00172">
    <property type="entry name" value="Zn_clus"/>
    <property type="match status" value="1"/>
</dbReference>
<feature type="region of interest" description="Disordered" evidence="2">
    <location>
        <begin position="80"/>
        <end position="99"/>
    </location>
</feature>
<dbReference type="Gene3D" id="4.10.240.10">
    <property type="entry name" value="Zn(2)-C6 fungal-type DNA-binding domain"/>
    <property type="match status" value="1"/>
</dbReference>
<dbReference type="PANTHER" id="PTHR47784">
    <property type="entry name" value="STEROL UPTAKE CONTROL PROTEIN 2"/>
    <property type="match status" value="1"/>
</dbReference>
<dbReference type="InParanoid" id="A0A1E1K736"/>
<dbReference type="GO" id="GO:0008270">
    <property type="term" value="F:zinc ion binding"/>
    <property type="evidence" value="ECO:0007669"/>
    <property type="project" value="InterPro"/>
</dbReference>
<dbReference type="InterPro" id="IPR036864">
    <property type="entry name" value="Zn2-C6_fun-type_DNA-bd_sf"/>
</dbReference>
<dbReference type="AlphaFoldDB" id="A0A1E1K736"/>
<dbReference type="Proteomes" id="UP000178129">
    <property type="component" value="Unassembled WGS sequence"/>
</dbReference>
<dbReference type="SUPFAM" id="SSF57701">
    <property type="entry name" value="Zn2/Cys6 DNA-binding domain"/>
    <property type="match status" value="1"/>
</dbReference>
<dbReference type="PROSITE" id="PS00463">
    <property type="entry name" value="ZN2_CY6_FUNGAL_1"/>
    <property type="match status" value="1"/>
</dbReference>
<evidence type="ECO:0000256" key="1">
    <source>
        <dbReference type="ARBA" id="ARBA00023242"/>
    </source>
</evidence>
<dbReference type="PANTHER" id="PTHR47784:SF5">
    <property type="entry name" value="STEROL UPTAKE CONTROL PROTEIN 2"/>
    <property type="match status" value="1"/>
</dbReference>
<feature type="domain" description="Zn(2)-C6 fungal-type" evidence="3">
    <location>
        <begin position="39"/>
        <end position="67"/>
    </location>
</feature>
<evidence type="ECO:0000256" key="2">
    <source>
        <dbReference type="SAM" id="MobiDB-lite"/>
    </source>
</evidence>
<protein>
    <recommendedName>
        <fullName evidence="3">Zn(2)-C6 fungal-type domain-containing protein</fullName>
    </recommendedName>
</protein>
<keyword evidence="1" id="KW-0539">Nucleus</keyword>
<feature type="compositionally biased region" description="Basic residues" evidence="2">
    <location>
        <begin position="27"/>
        <end position="41"/>
    </location>
</feature>
<evidence type="ECO:0000313" key="5">
    <source>
        <dbReference type="Proteomes" id="UP000178129"/>
    </source>
</evidence>
<dbReference type="PROSITE" id="PS50048">
    <property type="entry name" value="ZN2_CY6_FUNGAL_2"/>
    <property type="match status" value="1"/>
</dbReference>
<accession>A0A1E1K736</accession>
<evidence type="ECO:0000259" key="3">
    <source>
        <dbReference type="PROSITE" id="PS50048"/>
    </source>
</evidence>
<dbReference type="EMBL" id="FJUW01000007">
    <property type="protein sequence ID" value="CZS93888.1"/>
    <property type="molecule type" value="Genomic_DNA"/>
</dbReference>
<dbReference type="SMART" id="SM00066">
    <property type="entry name" value="GAL4"/>
    <property type="match status" value="1"/>
</dbReference>